<proteinExistence type="predicted"/>
<evidence type="ECO:0000259" key="2">
    <source>
        <dbReference type="Pfam" id="PF07853"/>
    </source>
</evidence>
<feature type="transmembrane region" description="Helical" evidence="1">
    <location>
        <begin position="241"/>
        <end position="263"/>
    </location>
</feature>
<keyword evidence="1" id="KW-1133">Transmembrane helix</keyword>
<dbReference type="RefSeq" id="WP_191206385.1">
    <property type="nucleotide sequence ID" value="NZ_JACXZA010000007.1"/>
</dbReference>
<feature type="transmembrane region" description="Helical" evidence="1">
    <location>
        <begin position="269"/>
        <end position="290"/>
    </location>
</feature>
<feature type="transmembrane region" description="Helical" evidence="1">
    <location>
        <begin position="6"/>
        <end position="27"/>
    </location>
</feature>
<name>A0ABR8N1Q0_9BACL</name>
<feature type="transmembrane region" description="Helical" evidence="1">
    <location>
        <begin position="54"/>
        <end position="73"/>
    </location>
</feature>
<gene>
    <name evidence="4" type="ORF">H8B09_25315</name>
</gene>
<feature type="transmembrane region" description="Helical" evidence="1">
    <location>
        <begin position="85"/>
        <end position="106"/>
    </location>
</feature>
<dbReference type="Proteomes" id="UP000609346">
    <property type="component" value="Unassembled WGS sequence"/>
</dbReference>
<sequence length="406" mass="46170">MNNMTQWIINLVPFLLVAVALISTPYASLRTPFGVSVPADERHHPAIRALRKSYALMISAAAVVAALIVALLGSTGVVEGTNKQSLLGVGATLLLMLVGFAIFVWYHRRMLTLKEQEGWQKRMNNRYAAAQLSFHNSPVTYGIVWFIPHLVVIAACAFIAVLSYDSLPDVIPTHFDWDGTVTDWSEKTWGSVLSLNIIQLIMTVIMVFVNWTIRWSRASLDPNKPEQSAQAERKYRRSTSLFILVFSFLLILMMGWVQAISLYERRMEGSMVIVSMLPLIVAGVWMVWLFRMNRERSQFDRISRDQDRHWKLGTLYWNPEDPAIFVEKRSGIGWTINFARPSAWLVLFGPIILIALVPLIDSNIMVRKSTGLGWRFDYTQVGTWVVLALIVILVAGVLLMRRFRGR</sequence>
<accession>A0ABR8N1Q0</accession>
<evidence type="ECO:0000313" key="5">
    <source>
        <dbReference type="Proteomes" id="UP000609346"/>
    </source>
</evidence>
<evidence type="ECO:0000259" key="3">
    <source>
        <dbReference type="Pfam" id="PF19124"/>
    </source>
</evidence>
<dbReference type="Pfam" id="PF19124">
    <property type="entry name" value="DUF5808"/>
    <property type="match status" value="1"/>
</dbReference>
<organism evidence="4 5">
    <name type="scientific">Paenibacillus terricola</name>
    <dbReference type="NCBI Taxonomy" id="2763503"/>
    <lineage>
        <taxon>Bacteria</taxon>
        <taxon>Bacillati</taxon>
        <taxon>Bacillota</taxon>
        <taxon>Bacilli</taxon>
        <taxon>Bacillales</taxon>
        <taxon>Paenibacillaceae</taxon>
        <taxon>Paenibacillus</taxon>
    </lineage>
</organism>
<feature type="transmembrane region" description="Helical" evidence="1">
    <location>
        <begin position="143"/>
        <end position="164"/>
    </location>
</feature>
<dbReference type="PANTHER" id="PTHR37810:SF9">
    <property type="entry name" value="MEMBRANE PROTEIN"/>
    <property type="match status" value="1"/>
</dbReference>
<keyword evidence="1" id="KW-0472">Membrane</keyword>
<dbReference type="PANTHER" id="PTHR37810">
    <property type="entry name" value="IMMUNITY PROTEIN SDPI"/>
    <property type="match status" value="1"/>
</dbReference>
<evidence type="ECO:0000256" key="1">
    <source>
        <dbReference type="SAM" id="Phobius"/>
    </source>
</evidence>
<reference evidence="4 5" key="1">
    <citation type="submission" date="2020-09" db="EMBL/GenBank/DDBJ databases">
        <title>Paenibacillus sp. strain PR3 16S rRNA gene Genome sequencing and assembly.</title>
        <authorList>
            <person name="Kim J."/>
        </authorList>
    </citation>
    <scope>NUCLEOTIDE SEQUENCE [LARGE SCALE GENOMIC DNA]</scope>
    <source>
        <strain evidence="4 5">PR3</strain>
    </source>
</reference>
<dbReference type="InterPro" id="IPR043831">
    <property type="entry name" value="DUF5808"/>
</dbReference>
<dbReference type="InterPro" id="IPR012867">
    <property type="entry name" value="DUF1648"/>
</dbReference>
<feature type="domain" description="DUF1648" evidence="2">
    <location>
        <begin position="152"/>
        <end position="199"/>
    </location>
</feature>
<protein>
    <submittedName>
        <fullName evidence="4">DUF1648 domain-containing protein</fullName>
    </submittedName>
</protein>
<comment type="caution">
    <text evidence="4">The sequence shown here is derived from an EMBL/GenBank/DDBJ whole genome shotgun (WGS) entry which is preliminary data.</text>
</comment>
<dbReference type="Pfam" id="PF07853">
    <property type="entry name" value="DUF1648"/>
    <property type="match status" value="1"/>
</dbReference>
<evidence type="ECO:0000313" key="4">
    <source>
        <dbReference type="EMBL" id="MBD3922107.1"/>
    </source>
</evidence>
<dbReference type="EMBL" id="JACXZA010000007">
    <property type="protein sequence ID" value="MBD3922107.1"/>
    <property type="molecule type" value="Genomic_DNA"/>
</dbReference>
<feature type="transmembrane region" description="Helical" evidence="1">
    <location>
        <begin position="343"/>
        <end position="361"/>
    </location>
</feature>
<keyword evidence="5" id="KW-1185">Reference proteome</keyword>
<feature type="transmembrane region" description="Helical" evidence="1">
    <location>
        <begin position="381"/>
        <end position="400"/>
    </location>
</feature>
<feature type="domain" description="DUF5808" evidence="3">
    <location>
        <begin position="319"/>
        <end position="344"/>
    </location>
</feature>
<keyword evidence="1" id="KW-0812">Transmembrane</keyword>